<dbReference type="Proteomes" id="UP000198728">
    <property type="component" value="Unassembled WGS sequence"/>
</dbReference>
<organism evidence="2 3">
    <name type="scientific">Tropicimonas isoalkanivorans</name>
    <dbReference type="NCBI Taxonomy" id="441112"/>
    <lineage>
        <taxon>Bacteria</taxon>
        <taxon>Pseudomonadati</taxon>
        <taxon>Pseudomonadota</taxon>
        <taxon>Alphaproteobacteria</taxon>
        <taxon>Rhodobacterales</taxon>
        <taxon>Roseobacteraceae</taxon>
        <taxon>Tropicimonas</taxon>
    </lineage>
</organism>
<reference evidence="2 3" key="1">
    <citation type="submission" date="2016-10" db="EMBL/GenBank/DDBJ databases">
        <authorList>
            <person name="de Groot N.N."/>
        </authorList>
    </citation>
    <scope>NUCLEOTIDE SEQUENCE [LARGE SCALE GENOMIC DNA]</scope>
    <source>
        <strain evidence="2 3">DSM 19548</strain>
    </source>
</reference>
<feature type="transmembrane region" description="Helical" evidence="1">
    <location>
        <begin position="37"/>
        <end position="60"/>
    </location>
</feature>
<evidence type="ECO:0008006" key="4">
    <source>
        <dbReference type="Google" id="ProtNLM"/>
    </source>
</evidence>
<keyword evidence="1" id="KW-1133">Transmembrane helix</keyword>
<keyword evidence="3" id="KW-1185">Reference proteome</keyword>
<evidence type="ECO:0000313" key="3">
    <source>
        <dbReference type="Proteomes" id="UP000198728"/>
    </source>
</evidence>
<feature type="transmembrane region" description="Helical" evidence="1">
    <location>
        <begin position="66"/>
        <end position="85"/>
    </location>
</feature>
<evidence type="ECO:0000256" key="1">
    <source>
        <dbReference type="SAM" id="Phobius"/>
    </source>
</evidence>
<gene>
    <name evidence="2" type="ORF">SAMN04488094_10491</name>
</gene>
<protein>
    <recommendedName>
        <fullName evidence="4">CTP synthetase</fullName>
    </recommendedName>
</protein>
<name>A0A1I1IH37_9RHOB</name>
<keyword evidence="1" id="KW-0812">Transmembrane</keyword>
<evidence type="ECO:0000313" key="2">
    <source>
        <dbReference type="EMBL" id="SFC35629.1"/>
    </source>
</evidence>
<keyword evidence="1" id="KW-0472">Membrane</keyword>
<dbReference type="EMBL" id="FOLG01000004">
    <property type="protein sequence ID" value="SFC35629.1"/>
    <property type="molecule type" value="Genomic_DNA"/>
</dbReference>
<accession>A0A1I1IH37</accession>
<proteinExistence type="predicted"/>
<dbReference type="AlphaFoldDB" id="A0A1I1IH37"/>
<sequence>MHSDDSFLIRIKVPRTPAGYPAADGSDWMTTMLRLTLLIHALASTVIMGVGIVAVLVMGFVSAKAIIAAIVIGLILGVPVAWLIAQKLHEG</sequence>